<gene>
    <name evidence="6" type="primary">pcaG</name>
    <name evidence="6" type="ORF">CDO52_19880</name>
</gene>
<organism evidence="6 7">
    <name type="scientific">Nocardiopsis gilva YIM 90087</name>
    <dbReference type="NCBI Taxonomy" id="1235441"/>
    <lineage>
        <taxon>Bacteria</taxon>
        <taxon>Bacillati</taxon>
        <taxon>Actinomycetota</taxon>
        <taxon>Actinomycetes</taxon>
        <taxon>Streptosporangiales</taxon>
        <taxon>Nocardiopsidaceae</taxon>
        <taxon>Nocardiopsis</taxon>
    </lineage>
</organism>
<dbReference type="Proteomes" id="UP000215005">
    <property type="component" value="Chromosome"/>
</dbReference>
<evidence type="ECO:0000313" key="6">
    <source>
        <dbReference type="EMBL" id="ASU84760.1"/>
    </source>
</evidence>
<feature type="compositionally biased region" description="Basic and acidic residues" evidence="4">
    <location>
        <begin position="74"/>
        <end position="84"/>
    </location>
</feature>
<dbReference type="EMBL" id="CP022753">
    <property type="protein sequence ID" value="ASU84760.1"/>
    <property type="molecule type" value="Genomic_DNA"/>
</dbReference>
<protein>
    <submittedName>
        <fullName evidence="6">Protocatechuate 3,4-dioxygenase subunit alpha</fullName>
    </submittedName>
</protein>
<evidence type="ECO:0000256" key="1">
    <source>
        <dbReference type="ARBA" id="ARBA00007825"/>
    </source>
</evidence>
<dbReference type="GO" id="GO:0018578">
    <property type="term" value="F:protocatechuate 3,4-dioxygenase activity"/>
    <property type="evidence" value="ECO:0007669"/>
    <property type="project" value="InterPro"/>
</dbReference>
<evidence type="ECO:0000256" key="3">
    <source>
        <dbReference type="ARBA" id="ARBA00023002"/>
    </source>
</evidence>
<sequence length="199" mass="21197">MERSTPEAATALPVPTTPSQTVGPYLHIGLPWPDGPFAVAEGTAAGIWIRGTVYDGAGEPVTDALVETWQADPDGRFDHPDDPRGPVARPGFRGFGRCPTDGNGEYAIFTLKPGPVPGLSGPQAPHIDVSVFARGMLHRTVTRVYFPDEVEANATDPVLAEIDDPAARSTLIARADAEGGGYRFDIRLQGEDATVFFDI</sequence>
<keyword evidence="7" id="KW-1185">Reference proteome</keyword>
<keyword evidence="2 6" id="KW-0223">Dioxygenase</keyword>
<dbReference type="InterPro" id="IPR000627">
    <property type="entry name" value="Intradiol_dOase_C"/>
</dbReference>
<dbReference type="CDD" id="cd03463">
    <property type="entry name" value="3_4-PCD_alpha"/>
    <property type="match status" value="1"/>
</dbReference>
<evidence type="ECO:0000256" key="2">
    <source>
        <dbReference type="ARBA" id="ARBA00022964"/>
    </source>
</evidence>
<dbReference type="PANTHER" id="PTHR33711:SF9">
    <property type="entry name" value="PROTOCATECHUATE 3,4-DIOXYGENASE ALPHA CHAIN"/>
    <property type="match status" value="1"/>
</dbReference>
<accession>A0A223S9F2</accession>
<dbReference type="NCBIfam" id="TIGR02423">
    <property type="entry name" value="protocat_alph"/>
    <property type="match status" value="1"/>
</dbReference>
<dbReference type="GO" id="GO:0008199">
    <property type="term" value="F:ferric iron binding"/>
    <property type="evidence" value="ECO:0007669"/>
    <property type="project" value="InterPro"/>
</dbReference>
<dbReference type="OrthoDB" id="4417174at2"/>
<dbReference type="KEGG" id="ngv:CDO52_19880"/>
<dbReference type="Pfam" id="PF00775">
    <property type="entry name" value="Dioxygenase_C"/>
    <property type="match status" value="1"/>
</dbReference>
<feature type="domain" description="Intradiol ring-cleavage dioxygenases" evidence="5">
    <location>
        <begin position="46"/>
        <end position="190"/>
    </location>
</feature>
<comment type="similarity">
    <text evidence="1">Belongs to the intradiol ring-cleavage dioxygenase family.</text>
</comment>
<evidence type="ECO:0000313" key="7">
    <source>
        <dbReference type="Proteomes" id="UP000215005"/>
    </source>
</evidence>
<evidence type="ECO:0000256" key="4">
    <source>
        <dbReference type="SAM" id="MobiDB-lite"/>
    </source>
</evidence>
<reference evidence="6 7" key="1">
    <citation type="submission" date="2017-08" db="EMBL/GenBank/DDBJ databases">
        <title>The complete genome sequence of Nocardiopsis gilva YIM 90087.</title>
        <authorList>
            <person name="Yin M."/>
            <person name="Tang S."/>
        </authorList>
    </citation>
    <scope>NUCLEOTIDE SEQUENCE [LARGE SCALE GENOMIC DNA]</scope>
    <source>
        <strain evidence="6 7">YIM 90087</strain>
    </source>
</reference>
<dbReference type="InterPro" id="IPR015889">
    <property type="entry name" value="Intradiol_dOase_core"/>
</dbReference>
<name>A0A223S9F2_9ACTN</name>
<dbReference type="AlphaFoldDB" id="A0A223S9F2"/>
<dbReference type="SUPFAM" id="SSF49482">
    <property type="entry name" value="Aromatic compound dioxygenase"/>
    <property type="match status" value="1"/>
</dbReference>
<dbReference type="PANTHER" id="PTHR33711">
    <property type="entry name" value="DIOXYGENASE, PUTATIVE (AFU_ORTHOLOGUE AFUA_2G02910)-RELATED"/>
    <property type="match status" value="1"/>
</dbReference>
<evidence type="ECO:0000259" key="5">
    <source>
        <dbReference type="Pfam" id="PF00775"/>
    </source>
</evidence>
<proteinExistence type="inferred from homology"/>
<feature type="region of interest" description="Disordered" evidence="4">
    <location>
        <begin position="74"/>
        <end position="95"/>
    </location>
</feature>
<dbReference type="InterPro" id="IPR012786">
    <property type="entry name" value="Protocat_dOase_a"/>
</dbReference>
<dbReference type="RefSeq" id="WP_017619302.1">
    <property type="nucleotide sequence ID" value="NZ_ANBG01000235.1"/>
</dbReference>
<dbReference type="Gene3D" id="2.60.130.10">
    <property type="entry name" value="Aromatic compound dioxygenase"/>
    <property type="match status" value="1"/>
</dbReference>
<dbReference type="InterPro" id="IPR050770">
    <property type="entry name" value="Intradiol_RC_Dioxygenase"/>
</dbReference>
<keyword evidence="3" id="KW-0560">Oxidoreductase</keyword>